<dbReference type="SUPFAM" id="SSF52540">
    <property type="entry name" value="P-loop containing nucleoside triphosphate hydrolases"/>
    <property type="match status" value="1"/>
</dbReference>
<evidence type="ECO:0000256" key="6">
    <source>
        <dbReference type="ARBA" id="ARBA00022967"/>
    </source>
</evidence>
<dbReference type="InterPro" id="IPR027417">
    <property type="entry name" value="P-loop_NTPase"/>
</dbReference>
<dbReference type="PANTHER" id="PTHR43499:SF1">
    <property type="entry name" value="ABC TRANSPORTER I FAMILY MEMBER 1"/>
    <property type="match status" value="1"/>
</dbReference>
<dbReference type="PROSITE" id="PS50893">
    <property type="entry name" value="ABC_TRANSPORTER_2"/>
    <property type="match status" value="1"/>
</dbReference>
<dbReference type="InterPro" id="IPR017871">
    <property type="entry name" value="ABC_transporter-like_CS"/>
</dbReference>
<keyword evidence="1" id="KW-0813">Transport</keyword>
<dbReference type="SMART" id="SM00382">
    <property type="entry name" value="AAA"/>
    <property type="match status" value="1"/>
</dbReference>
<dbReference type="InterPro" id="IPR003439">
    <property type="entry name" value="ABC_transporter-like_ATP-bd"/>
</dbReference>
<evidence type="ECO:0000256" key="4">
    <source>
        <dbReference type="ARBA" id="ARBA00022748"/>
    </source>
</evidence>
<comment type="caution">
    <text evidence="9">The sequence shown here is derived from an EMBL/GenBank/DDBJ whole genome shotgun (WGS) entry which is preliminary data.</text>
</comment>
<evidence type="ECO:0000313" key="9">
    <source>
        <dbReference type="EMBL" id="NNU43909.1"/>
    </source>
</evidence>
<gene>
    <name evidence="9" type="primary">ccmA</name>
    <name evidence="9" type="ORF">HK415_13260</name>
</gene>
<keyword evidence="2" id="KW-1003">Cell membrane</keyword>
<evidence type="ECO:0000256" key="2">
    <source>
        <dbReference type="ARBA" id="ARBA00022475"/>
    </source>
</evidence>
<dbReference type="EMBL" id="JABFCS010000001">
    <property type="protein sequence ID" value="NNU43909.1"/>
    <property type="molecule type" value="Genomic_DNA"/>
</dbReference>
<keyword evidence="5" id="KW-0067">ATP-binding</keyword>
<keyword evidence="4" id="KW-0201">Cytochrome c-type biogenesis</keyword>
<name>A0A849KQ17_9BURK</name>
<evidence type="ECO:0000259" key="8">
    <source>
        <dbReference type="PROSITE" id="PS50893"/>
    </source>
</evidence>
<dbReference type="NCBIfam" id="NF010061">
    <property type="entry name" value="PRK13538.1"/>
    <property type="match status" value="1"/>
</dbReference>
<dbReference type="PROSITE" id="PS00211">
    <property type="entry name" value="ABC_TRANSPORTER_1"/>
    <property type="match status" value="1"/>
</dbReference>
<evidence type="ECO:0000313" key="10">
    <source>
        <dbReference type="Proteomes" id="UP000552954"/>
    </source>
</evidence>
<reference evidence="9 10" key="2">
    <citation type="submission" date="2020-06" db="EMBL/GenBank/DDBJ databases">
        <title>Ramlibacter rhizophilus sp. nov., isolated from rhizosphere soil of national flower Mugunghwa from South Korea.</title>
        <authorList>
            <person name="Zheng-Fei Y."/>
            <person name="Huan T."/>
        </authorList>
    </citation>
    <scope>NUCLEOTIDE SEQUENCE [LARGE SCALE GENOMIC DNA]</scope>
    <source>
        <strain evidence="9 10">B156</strain>
    </source>
</reference>
<organism evidence="9 10">
    <name type="scientific">Ramlibacter montanisoli</name>
    <dbReference type="NCBI Taxonomy" id="2732512"/>
    <lineage>
        <taxon>Bacteria</taxon>
        <taxon>Pseudomonadati</taxon>
        <taxon>Pseudomonadota</taxon>
        <taxon>Betaproteobacteria</taxon>
        <taxon>Burkholderiales</taxon>
        <taxon>Comamonadaceae</taxon>
        <taxon>Ramlibacter</taxon>
    </lineage>
</organism>
<evidence type="ECO:0000256" key="7">
    <source>
        <dbReference type="ARBA" id="ARBA00023136"/>
    </source>
</evidence>
<dbReference type="RefSeq" id="WP_171559963.1">
    <property type="nucleotide sequence ID" value="NZ_JABFCS010000001.1"/>
</dbReference>
<proteinExistence type="predicted"/>
<reference evidence="9 10" key="1">
    <citation type="submission" date="2020-05" db="EMBL/GenBank/DDBJ databases">
        <authorList>
            <person name="Khan S.A."/>
            <person name="Jeon C.O."/>
            <person name="Chun B.H."/>
        </authorList>
    </citation>
    <scope>NUCLEOTIDE SEQUENCE [LARGE SCALE GENOMIC DNA]</scope>
    <source>
        <strain evidence="9 10">B156</strain>
    </source>
</reference>
<evidence type="ECO:0000256" key="5">
    <source>
        <dbReference type="ARBA" id="ARBA00022840"/>
    </source>
</evidence>
<dbReference type="Gene3D" id="3.40.50.300">
    <property type="entry name" value="P-loop containing nucleotide triphosphate hydrolases"/>
    <property type="match status" value="1"/>
</dbReference>
<evidence type="ECO:0000256" key="3">
    <source>
        <dbReference type="ARBA" id="ARBA00022741"/>
    </source>
</evidence>
<dbReference type="InterPro" id="IPR003593">
    <property type="entry name" value="AAA+_ATPase"/>
</dbReference>
<keyword evidence="7" id="KW-0472">Membrane</keyword>
<feature type="domain" description="ABC transporter" evidence="8">
    <location>
        <begin position="5"/>
        <end position="208"/>
    </location>
</feature>
<dbReference type="GO" id="GO:0022857">
    <property type="term" value="F:transmembrane transporter activity"/>
    <property type="evidence" value="ECO:0007669"/>
    <property type="project" value="InterPro"/>
</dbReference>
<dbReference type="PANTHER" id="PTHR43499">
    <property type="entry name" value="ABC TRANSPORTER I FAMILY MEMBER 1"/>
    <property type="match status" value="1"/>
</dbReference>
<keyword evidence="3" id="KW-0547">Nucleotide-binding</keyword>
<sequence>MGLALRSSNAQCSRIDLRARHGTPLFSDVGFTVGAGSWAHVRGANGAGKTSLLRLLAGLSHPDAGEVRWNGEKIGGEEFRRELMYLGHRAAVKEDLTALENVQFAAEMDGVKISEEQAQEALVRFGLAGREELPVRFLSAGQKRRVLLARTVTRPAKLWILDEPFTALDVKAVDFISHLVADHVKAGGMAVLTSHQSIPLPPGQVVDL</sequence>
<dbReference type="Proteomes" id="UP000552954">
    <property type="component" value="Unassembled WGS sequence"/>
</dbReference>
<dbReference type="AlphaFoldDB" id="A0A849KQ17"/>
<keyword evidence="10" id="KW-1185">Reference proteome</keyword>
<dbReference type="GO" id="GO:0017004">
    <property type="term" value="P:cytochrome complex assembly"/>
    <property type="evidence" value="ECO:0007669"/>
    <property type="project" value="UniProtKB-KW"/>
</dbReference>
<accession>A0A849KQ17</accession>
<dbReference type="GO" id="GO:0005524">
    <property type="term" value="F:ATP binding"/>
    <property type="evidence" value="ECO:0007669"/>
    <property type="project" value="UniProtKB-KW"/>
</dbReference>
<dbReference type="NCBIfam" id="TIGR01189">
    <property type="entry name" value="ccmA"/>
    <property type="match status" value="1"/>
</dbReference>
<dbReference type="Pfam" id="PF00005">
    <property type="entry name" value="ABC_tran"/>
    <property type="match status" value="1"/>
</dbReference>
<evidence type="ECO:0000256" key="1">
    <source>
        <dbReference type="ARBA" id="ARBA00022448"/>
    </source>
</evidence>
<keyword evidence="6" id="KW-1278">Translocase</keyword>
<dbReference type="InterPro" id="IPR005895">
    <property type="entry name" value="ABC_transptr_haem_export_CcmA"/>
</dbReference>
<protein>
    <submittedName>
        <fullName evidence="9">Cytochrome c biogenesis heme-transporting ATPase CcmA</fullName>
    </submittedName>
</protein>
<dbReference type="GO" id="GO:0016887">
    <property type="term" value="F:ATP hydrolysis activity"/>
    <property type="evidence" value="ECO:0007669"/>
    <property type="project" value="InterPro"/>
</dbReference>